<dbReference type="AlphaFoldDB" id="A0A1H7YN99"/>
<evidence type="ECO:0000313" key="2">
    <source>
        <dbReference type="Proteomes" id="UP000199450"/>
    </source>
</evidence>
<protein>
    <recommendedName>
        <fullName evidence="3">Addiction module component</fullName>
    </recommendedName>
</protein>
<dbReference type="Proteomes" id="UP000199450">
    <property type="component" value="Unassembled WGS sequence"/>
</dbReference>
<name>A0A1H7YN99_9FLAO</name>
<sequence length="77" mass="8905">MSTAELKIDLINQITAIKDKVRLKELLQLIKFQEESSVYITSDDEKQAVLEARNEIQNGEVSSDADVQKEIREWLKK</sequence>
<evidence type="ECO:0000313" key="1">
    <source>
        <dbReference type="EMBL" id="SEM47590.1"/>
    </source>
</evidence>
<evidence type="ECO:0008006" key="3">
    <source>
        <dbReference type="Google" id="ProtNLM"/>
    </source>
</evidence>
<proteinExistence type="predicted"/>
<organism evidence="1 2">
    <name type="scientific">Chryseobacterium taichungense</name>
    <dbReference type="NCBI Taxonomy" id="295069"/>
    <lineage>
        <taxon>Bacteria</taxon>
        <taxon>Pseudomonadati</taxon>
        <taxon>Bacteroidota</taxon>
        <taxon>Flavobacteriia</taxon>
        <taxon>Flavobacteriales</taxon>
        <taxon>Weeksellaceae</taxon>
        <taxon>Chryseobacterium group</taxon>
        <taxon>Chryseobacterium</taxon>
    </lineage>
</organism>
<dbReference type="RefSeq" id="WP_089999634.1">
    <property type="nucleotide sequence ID" value="NZ_FOBV01000003.1"/>
</dbReference>
<dbReference type="STRING" id="295069.SAMN05421856_103433"/>
<accession>A0A1H7YN99</accession>
<reference evidence="2" key="1">
    <citation type="submission" date="2016-10" db="EMBL/GenBank/DDBJ databases">
        <authorList>
            <person name="Varghese N."/>
            <person name="Submissions S."/>
        </authorList>
    </citation>
    <scope>NUCLEOTIDE SEQUENCE [LARGE SCALE GENOMIC DNA]</scope>
    <source>
        <strain evidence="2">DSM 17453</strain>
    </source>
</reference>
<keyword evidence="2" id="KW-1185">Reference proteome</keyword>
<dbReference type="EMBL" id="FOBV01000003">
    <property type="protein sequence ID" value="SEM47590.1"/>
    <property type="molecule type" value="Genomic_DNA"/>
</dbReference>
<dbReference type="OrthoDB" id="1122787at2"/>
<gene>
    <name evidence="1" type="ORF">SAMN05421856_103433</name>
</gene>